<keyword evidence="1" id="KW-0812">Transmembrane</keyword>
<dbReference type="RefSeq" id="WP_323246162.1">
    <property type="nucleotide sequence ID" value="NZ_JAYFUL010000001.1"/>
</dbReference>
<dbReference type="InterPro" id="IPR025645">
    <property type="entry name" value="DUF4349"/>
</dbReference>
<dbReference type="EMBL" id="JAYFUL010000001">
    <property type="protein sequence ID" value="MEA5256359.1"/>
    <property type="molecule type" value="Genomic_DNA"/>
</dbReference>
<gene>
    <name evidence="3" type="ORF">VB264_01100</name>
</gene>
<protein>
    <submittedName>
        <fullName evidence="3">DUF4349 domain-containing protein</fullName>
    </submittedName>
</protein>
<evidence type="ECO:0000313" key="3">
    <source>
        <dbReference type="EMBL" id="MEA5256359.1"/>
    </source>
</evidence>
<comment type="caution">
    <text evidence="3">The sequence shown here is derived from an EMBL/GenBank/DDBJ whole genome shotgun (WGS) entry which is preliminary data.</text>
</comment>
<dbReference type="Pfam" id="PF14257">
    <property type="entry name" value="DUF4349"/>
    <property type="match status" value="1"/>
</dbReference>
<keyword evidence="1" id="KW-1133">Transmembrane helix</keyword>
<dbReference type="Proteomes" id="UP001304671">
    <property type="component" value="Unassembled WGS sequence"/>
</dbReference>
<feature type="transmembrane region" description="Helical" evidence="1">
    <location>
        <begin position="273"/>
        <end position="291"/>
    </location>
</feature>
<dbReference type="PROSITE" id="PS51257">
    <property type="entry name" value="PROKAR_LIPOPROTEIN"/>
    <property type="match status" value="1"/>
</dbReference>
<feature type="domain" description="DUF4349" evidence="2">
    <location>
        <begin position="56"/>
        <end position="290"/>
    </location>
</feature>
<evidence type="ECO:0000256" key="1">
    <source>
        <dbReference type="SAM" id="Phobius"/>
    </source>
</evidence>
<evidence type="ECO:0000259" key="2">
    <source>
        <dbReference type="Pfam" id="PF14257"/>
    </source>
</evidence>
<organism evidence="3 4">
    <name type="scientific">Arcicella aquatica</name>
    <dbReference type="NCBI Taxonomy" id="217141"/>
    <lineage>
        <taxon>Bacteria</taxon>
        <taxon>Pseudomonadati</taxon>
        <taxon>Bacteroidota</taxon>
        <taxon>Cytophagia</taxon>
        <taxon>Cytophagales</taxon>
        <taxon>Flectobacillaceae</taxon>
        <taxon>Arcicella</taxon>
    </lineage>
</organism>
<proteinExistence type="predicted"/>
<reference evidence="3 4" key="1">
    <citation type="submission" date="2023-12" db="EMBL/GenBank/DDBJ databases">
        <title>Novel species of the genus Arcicella isolated from rivers.</title>
        <authorList>
            <person name="Lu H."/>
        </authorList>
    </citation>
    <scope>NUCLEOTIDE SEQUENCE [LARGE SCALE GENOMIC DNA]</scope>
    <source>
        <strain evidence="3 4">LMG 21963</strain>
    </source>
</reference>
<evidence type="ECO:0000313" key="4">
    <source>
        <dbReference type="Proteomes" id="UP001304671"/>
    </source>
</evidence>
<keyword evidence="4" id="KW-1185">Reference proteome</keyword>
<sequence length="300" mass="34601">MKTYQLPLLAIAISAVMMFMGCSEKKAETTMILPDSADTITNDGFAGLQSESTKDRKFIKTGELKGKVKNVQEATNQIEDIVEKYDGFVTHAELENNVIQINDVEISEDSVLHNKAYVVVNRISMRVPNQYFEKALREIQPIMTFVDYKNITADDVSFSLMAKELTKKRFSDFEKRYQKGIAEKGKRLSETARAEENLLDVQTQADMNKVQTLSLKDQINYSNITVEVYQPMTNTIEVSLNMDNSFAFKPNLFLRIWSSLKIGWYVFEEIVVFLSKLWLFILIGFGTYWIYKTYRKSIKD</sequence>
<accession>A0ABU5QHY7</accession>
<keyword evidence="1" id="KW-0472">Membrane</keyword>
<name>A0ABU5QHY7_9BACT</name>